<evidence type="ECO:0000313" key="5">
    <source>
        <dbReference type="EMBL" id="MCS5708166.1"/>
    </source>
</evidence>
<keyword evidence="5" id="KW-0255">Endonuclease</keyword>
<dbReference type="PANTHER" id="PTHR33607:SF2">
    <property type="entry name" value="ENDONUCLEASE-1"/>
    <property type="match status" value="1"/>
</dbReference>
<dbReference type="Proteomes" id="UP000051494">
    <property type="component" value="Unassembled WGS sequence"/>
</dbReference>
<feature type="chain" id="PRO_5042106167" evidence="4">
    <location>
        <begin position="23"/>
        <end position="235"/>
    </location>
</feature>
<reference evidence="5" key="1">
    <citation type="journal article" date="2016" name="Genome Announc.">
        <title>Draft Genome Sequences of Two Novel Amoeba-Resistant Intranuclear Bacteria, 'Candidatus Berkiella cookevillensis' and 'Candidatus Berkiella aquae'.</title>
        <authorList>
            <person name="Mehari Y.T."/>
            <person name="Arivett B.A."/>
            <person name="Farone A.L."/>
            <person name="Gunderson J.H."/>
            <person name="Farone M.B."/>
        </authorList>
    </citation>
    <scope>NUCLEOTIDE SEQUENCE</scope>
    <source>
        <strain evidence="5">CC99</strain>
    </source>
</reference>
<dbReference type="SUPFAM" id="SSF54060">
    <property type="entry name" value="His-Me finger endonucleases"/>
    <property type="match status" value="1"/>
</dbReference>
<keyword evidence="6" id="KW-1185">Reference proteome</keyword>
<reference evidence="5" key="2">
    <citation type="submission" date="2021-06" db="EMBL/GenBank/DDBJ databases">
        <title>Genomic Description and Analysis of Intracellular Bacteria, Candidatus Berkiella cookevillensis and Candidatus Berkiella aquae.</title>
        <authorList>
            <person name="Kidane D.T."/>
            <person name="Mehari Y.T."/>
            <person name="Rice F.C."/>
            <person name="Arivett B.A."/>
            <person name="Farone A.L."/>
            <person name="Berk S.G."/>
            <person name="Farone M.B."/>
        </authorList>
    </citation>
    <scope>NUCLEOTIDE SEQUENCE</scope>
    <source>
        <strain evidence="5">CC99</strain>
    </source>
</reference>
<comment type="caution">
    <text evidence="5">The sequence shown here is derived from an EMBL/GenBank/DDBJ whole genome shotgun (WGS) entry which is preliminary data.</text>
</comment>
<evidence type="ECO:0000313" key="6">
    <source>
        <dbReference type="Proteomes" id="UP000051494"/>
    </source>
</evidence>
<dbReference type="RefSeq" id="WP_083477353.1">
    <property type="nucleotide sequence ID" value="NZ_LKHV02000001.1"/>
</dbReference>
<evidence type="ECO:0000256" key="2">
    <source>
        <dbReference type="ARBA" id="ARBA00022722"/>
    </source>
</evidence>
<evidence type="ECO:0000256" key="4">
    <source>
        <dbReference type="SAM" id="SignalP"/>
    </source>
</evidence>
<dbReference type="InterPro" id="IPR007346">
    <property type="entry name" value="Endonuclease-I"/>
</dbReference>
<evidence type="ECO:0000256" key="1">
    <source>
        <dbReference type="ARBA" id="ARBA00006429"/>
    </source>
</evidence>
<dbReference type="InterPro" id="IPR044925">
    <property type="entry name" value="His-Me_finger_sf"/>
</dbReference>
<evidence type="ECO:0000256" key="3">
    <source>
        <dbReference type="ARBA" id="ARBA00022801"/>
    </source>
</evidence>
<dbReference type="GO" id="GO:0016787">
    <property type="term" value="F:hydrolase activity"/>
    <property type="evidence" value="ECO:0007669"/>
    <property type="project" value="UniProtKB-KW"/>
</dbReference>
<dbReference type="EMBL" id="LKHV02000001">
    <property type="protein sequence ID" value="MCS5708166.1"/>
    <property type="molecule type" value="Genomic_DNA"/>
</dbReference>
<feature type="signal peptide" evidence="4">
    <location>
        <begin position="1"/>
        <end position="22"/>
    </location>
</feature>
<organism evidence="5 6">
    <name type="scientific">Candidatus Berkiella cookevillensis</name>
    <dbReference type="NCBI Taxonomy" id="437022"/>
    <lineage>
        <taxon>Bacteria</taxon>
        <taxon>Pseudomonadati</taxon>
        <taxon>Pseudomonadota</taxon>
        <taxon>Gammaproteobacteria</taxon>
        <taxon>Candidatus Berkiellales</taxon>
        <taxon>Candidatus Berkiellaceae</taxon>
        <taxon>Candidatus Berkiella</taxon>
    </lineage>
</organism>
<keyword evidence="4" id="KW-0732">Signal</keyword>
<comment type="similarity">
    <text evidence="1">Belongs to the EndA/NucM nuclease family.</text>
</comment>
<protein>
    <submittedName>
        <fullName evidence="5">Endonuclease</fullName>
    </submittedName>
</protein>
<dbReference type="AlphaFoldDB" id="A0AAE3L3C9"/>
<gene>
    <name evidence="5" type="ORF">CC99x_004540</name>
</gene>
<accession>A0AAE3L3C9</accession>
<name>A0AAE3L3C9_9GAMM</name>
<sequence length="235" mass="27238">MRYFISSLLFIFAVLMGNAVLAQIPPHPLQNEKDLHQTLLKVYIQNPYTTFCNESFNKEGLLQTFPIHSTTAEQKIQWMPLVTKKEIAATRPCFDNKICMNKNGQRFKGLLCCKQSDALYKIMLYDLHNRLPASKQIVKLRATLSFDAITQSSGEKRQDCAFYLHAKTKVLEPEDALKGEVARIYLYMYDTYSIPLSQSKIELFKSWHYQYPPSPWEKKKNTAIQKIQGNVNPYV</sequence>
<dbReference type="GO" id="GO:0004519">
    <property type="term" value="F:endonuclease activity"/>
    <property type="evidence" value="ECO:0007669"/>
    <property type="project" value="UniProtKB-KW"/>
</dbReference>
<dbReference type="Pfam" id="PF04231">
    <property type="entry name" value="Endonuclease_1"/>
    <property type="match status" value="1"/>
</dbReference>
<proteinExistence type="inferred from homology"/>
<dbReference type="PANTHER" id="PTHR33607">
    <property type="entry name" value="ENDONUCLEASE-1"/>
    <property type="match status" value="1"/>
</dbReference>
<keyword evidence="3" id="KW-0378">Hydrolase</keyword>
<keyword evidence="2" id="KW-0540">Nuclease</keyword>